<comment type="caution">
    <text evidence="3">The sequence shown here is derived from an EMBL/GenBank/DDBJ whole genome shotgun (WGS) entry which is preliminary data.</text>
</comment>
<feature type="chain" id="PRO_5019103930" evidence="2">
    <location>
        <begin position="31"/>
        <end position="179"/>
    </location>
</feature>
<evidence type="ECO:0000313" key="3">
    <source>
        <dbReference type="EMBL" id="RRS04258.1"/>
    </source>
</evidence>
<feature type="compositionally biased region" description="Low complexity" evidence="1">
    <location>
        <begin position="59"/>
        <end position="77"/>
    </location>
</feature>
<feature type="region of interest" description="Disordered" evidence="1">
    <location>
        <begin position="155"/>
        <end position="179"/>
    </location>
</feature>
<feature type="signal peptide" evidence="2">
    <location>
        <begin position="1"/>
        <end position="30"/>
    </location>
</feature>
<gene>
    <name evidence="3" type="ORF">EIP75_10175</name>
</gene>
<accession>A0A426VBX7</accession>
<dbReference type="RefSeq" id="WP_125243164.1">
    <property type="nucleotide sequence ID" value="NZ_RSED01000007.1"/>
</dbReference>
<evidence type="ECO:0000313" key="4">
    <source>
        <dbReference type="Proteomes" id="UP000269265"/>
    </source>
</evidence>
<protein>
    <submittedName>
        <fullName evidence="3">Uncharacterized protein</fullName>
    </submittedName>
</protein>
<reference evidence="3 4" key="1">
    <citation type="submission" date="2018-12" db="EMBL/GenBank/DDBJ databases">
        <title>The whole draft genome of Aquabacterium sp. SJQ9.</title>
        <authorList>
            <person name="Sun L."/>
            <person name="Gao X."/>
            <person name="Chen W."/>
            <person name="Huang K."/>
        </authorList>
    </citation>
    <scope>NUCLEOTIDE SEQUENCE [LARGE SCALE GENOMIC DNA]</scope>
    <source>
        <strain evidence="3 4">SJQ9</strain>
    </source>
</reference>
<name>A0A426VBX7_9BURK</name>
<evidence type="ECO:0000256" key="2">
    <source>
        <dbReference type="SAM" id="SignalP"/>
    </source>
</evidence>
<sequence>MSSHSSSRVVVLARCLALSLACVAPMAVNAQASGPTTGPIDIPPSEEKPAAPGAQYTPAAEAARAAAASSLSSPANAVDTSRGRATLGPRPGLVTVVGADRKAGDSTRALKAPTACTPKTNSLDCVSEAGQAGQGANVSSRVRNSVIGEVGAGRAATEGAGGAKREGPCVPQAGKLTCN</sequence>
<proteinExistence type="predicted"/>
<evidence type="ECO:0000256" key="1">
    <source>
        <dbReference type="SAM" id="MobiDB-lite"/>
    </source>
</evidence>
<keyword evidence="2" id="KW-0732">Signal</keyword>
<dbReference type="EMBL" id="RSED01000007">
    <property type="protein sequence ID" value="RRS04258.1"/>
    <property type="molecule type" value="Genomic_DNA"/>
</dbReference>
<dbReference type="AlphaFoldDB" id="A0A426VBX7"/>
<feature type="region of interest" description="Disordered" evidence="1">
    <location>
        <begin position="35"/>
        <end position="92"/>
    </location>
</feature>
<keyword evidence="4" id="KW-1185">Reference proteome</keyword>
<organism evidence="3 4">
    <name type="scientific">Aquabacterium soli</name>
    <dbReference type="NCBI Taxonomy" id="2493092"/>
    <lineage>
        <taxon>Bacteria</taxon>
        <taxon>Pseudomonadati</taxon>
        <taxon>Pseudomonadota</taxon>
        <taxon>Betaproteobacteria</taxon>
        <taxon>Burkholderiales</taxon>
        <taxon>Aquabacterium</taxon>
    </lineage>
</organism>
<dbReference type="Proteomes" id="UP000269265">
    <property type="component" value="Unassembled WGS sequence"/>
</dbReference>